<dbReference type="AlphaFoldDB" id="A0AAV7U2R4"/>
<evidence type="ECO:0000256" key="10">
    <source>
        <dbReference type="RuleBase" id="RU361183"/>
    </source>
</evidence>
<feature type="active site" evidence="9">
    <location>
        <position position="191"/>
    </location>
</feature>
<dbReference type="PROSITE" id="PS01180">
    <property type="entry name" value="CUB"/>
    <property type="match status" value="2"/>
</dbReference>
<dbReference type="GO" id="GO:0008270">
    <property type="term" value="F:zinc ion binding"/>
    <property type="evidence" value="ECO:0007669"/>
    <property type="project" value="UniProtKB-UniRule"/>
</dbReference>
<dbReference type="CDD" id="cd00041">
    <property type="entry name" value="CUB"/>
    <property type="match status" value="2"/>
</dbReference>
<evidence type="ECO:0000259" key="11">
    <source>
        <dbReference type="PROSITE" id="PS01180"/>
    </source>
</evidence>
<comment type="caution">
    <text evidence="13">The sequence shown here is derived from an EMBL/GenBank/DDBJ whole genome shotgun (WGS) entry which is preliminary data.</text>
</comment>
<dbReference type="EMBL" id="JANPWB010000006">
    <property type="protein sequence ID" value="KAJ1182636.1"/>
    <property type="molecule type" value="Genomic_DNA"/>
</dbReference>
<keyword evidence="2 9" id="KW-0479">Metal-binding</keyword>
<dbReference type="Pfam" id="PF00431">
    <property type="entry name" value="CUB"/>
    <property type="match status" value="2"/>
</dbReference>
<dbReference type="SUPFAM" id="SSF55486">
    <property type="entry name" value="Metalloproteases ('zincins'), catalytic domain"/>
    <property type="match status" value="1"/>
</dbReference>
<dbReference type="InterPro" id="IPR006026">
    <property type="entry name" value="Peptidase_Metallo"/>
</dbReference>
<dbReference type="InterPro" id="IPR001506">
    <property type="entry name" value="Peptidase_M12A"/>
</dbReference>
<feature type="domain" description="CUB" evidence="11">
    <location>
        <begin position="409"/>
        <end position="464"/>
    </location>
</feature>
<evidence type="ECO:0000256" key="3">
    <source>
        <dbReference type="ARBA" id="ARBA00022729"/>
    </source>
</evidence>
<sequence>MRHIFCRTAGAALILHSGSQAALFWLGGALIRSGSASKFQSQRKCCIDLLSGCPAAQDQKSGADVFSIIAKCNEGARKSIDSGDIAVKVTRSALGCYDKRCFWPKSADGTVNVPYTLSSAFNADEQAVIASAIQEFTTLTCIRFVQRSVQTDYVNILSVDGCWSYLGRVGGPQELSLLKGGCVTKGITQHELNHVLGFVHEQTRSDRDEYVDIIWKYIPQVYVSNFVKVEPETNNLGLAYDYSSVMHYGRYAFTNTSGQPTILPKPDSTQDIGQRYGLSSLDIVKINKLYDCGVCGFLLSSPTGRLNSTSTPSAYPSATSCVYLIRIPADKVFLRFDVFNLQTSPSCSSGYIKVYNGASKTSPVLLEKTCGVQKLPLLVASGNLMLLEYFSAGPASENTFSASYSPAQCGSTLTKPNGTLLSPNYPSAYPPSTNCSWVIVVPSGFKIKALIMTLAVNPAYCRDDGRQHTAAVADICSAYYGTHTPIRQNTATYTNTAAQRSELKWQYKHPYRYANKTKATTS</sequence>
<evidence type="ECO:0000313" key="14">
    <source>
        <dbReference type="Proteomes" id="UP001066276"/>
    </source>
</evidence>
<name>A0AAV7U2R4_PLEWA</name>
<dbReference type="Proteomes" id="UP001066276">
    <property type="component" value="Chromosome 3_2"/>
</dbReference>
<dbReference type="InterPro" id="IPR000859">
    <property type="entry name" value="CUB_dom"/>
</dbReference>
<reference evidence="13" key="1">
    <citation type="journal article" date="2022" name="bioRxiv">
        <title>Sequencing and chromosome-scale assembly of the giantPleurodeles waltlgenome.</title>
        <authorList>
            <person name="Brown T."/>
            <person name="Elewa A."/>
            <person name="Iarovenko S."/>
            <person name="Subramanian E."/>
            <person name="Araus A.J."/>
            <person name="Petzold A."/>
            <person name="Susuki M."/>
            <person name="Suzuki K.-i.T."/>
            <person name="Hayashi T."/>
            <person name="Toyoda A."/>
            <person name="Oliveira C."/>
            <person name="Osipova E."/>
            <person name="Leigh N.D."/>
            <person name="Simon A."/>
            <person name="Yun M.H."/>
        </authorList>
    </citation>
    <scope>NUCLEOTIDE SEQUENCE</scope>
    <source>
        <strain evidence="13">20211129_DDA</strain>
        <tissue evidence="13">Liver</tissue>
    </source>
</reference>
<dbReference type="SMART" id="SM00042">
    <property type="entry name" value="CUB"/>
    <property type="match status" value="2"/>
</dbReference>
<dbReference type="InterPro" id="IPR035914">
    <property type="entry name" value="Sperma_CUB_dom_sf"/>
</dbReference>
<evidence type="ECO:0000256" key="7">
    <source>
        <dbReference type="ARBA" id="ARBA00023157"/>
    </source>
</evidence>
<evidence type="ECO:0000313" key="13">
    <source>
        <dbReference type="EMBL" id="KAJ1182636.1"/>
    </source>
</evidence>
<keyword evidence="14" id="KW-1185">Reference proteome</keyword>
<evidence type="ECO:0000256" key="5">
    <source>
        <dbReference type="ARBA" id="ARBA00022833"/>
    </source>
</evidence>
<feature type="binding site" evidence="9">
    <location>
        <position position="200"/>
    </location>
    <ligand>
        <name>Zn(2+)</name>
        <dbReference type="ChEBI" id="CHEBI:29105"/>
        <note>catalytic</note>
    </ligand>
</feature>
<comment type="cofactor">
    <cofactor evidence="9 10">
        <name>Zn(2+)</name>
        <dbReference type="ChEBI" id="CHEBI:29105"/>
    </cofactor>
    <text evidence="9 10">Binds 1 zinc ion per subunit.</text>
</comment>
<dbReference type="GO" id="GO:0004222">
    <property type="term" value="F:metalloendopeptidase activity"/>
    <property type="evidence" value="ECO:0007669"/>
    <property type="project" value="UniProtKB-UniRule"/>
</dbReference>
<dbReference type="FunFam" id="3.40.390.10:FF:000040">
    <property type="entry name" value="Metalloendopeptidase"/>
    <property type="match status" value="1"/>
</dbReference>
<gene>
    <name evidence="13" type="ORF">NDU88_007820</name>
</gene>
<dbReference type="EC" id="3.4.24.-" evidence="10"/>
<organism evidence="13 14">
    <name type="scientific">Pleurodeles waltl</name>
    <name type="common">Iberian ribbed newt</name>
    <dbReference type="NCBI Taxonomy" id="8319"/>
    <lineage>
        <taxon>Eukaryota</taxon>
        <taxon>Metazoa</taxon>
        <taxon>Chordata</taxon>
        <taxon>Craniata</taxon>
        <taxon>Vertebrata</taxon>
        <taxon>Euteleostomi</taxon>
        <taxon>Amphibia</taxon>
        <taxon>Batrachia</taxon>
        <taxon>Caudata</taxon>
        <taxon>Salamandroidea</taxon>
        <taxon>Salamandridae</taxon>
        <taxon>Pleurodelinae</taxon>
        <taxon>Pleurodeles</taxon>
    </lineage>
</organism>
<keyword evidence="3 10" id="KW-0732">Signal</keyword>
<evidence type="ECO:0000256" key="8">
    <source>
        <dbReference type="PROSITE-ProRule" id="PRU00059"/>
    </source>
</evidence>
<dbReference type="PROSITE" id="PS51864">
    <property type="entry name" value="ASTACIN"/>
    <property type="match status" value="1"/>
</dbReference>
<feature type="chain" id="PRO_5043085386" description="Metalloendopeptidase" evidence="10">
    <location>
        <begin position="22"/>
        <end position="522"/>
    </location>
</feature>
<keyword evidence="5 9" id="KW-0862">Zinc</keyword>
<dbReference type="Gene3D" id="3.40.390.10">
    <property type="entry name" value="Collagenase (Catalytic Domain)"/>
    <property type="match status" value="1"/>
</dbReference>
<evidence type="ECO:0000256" key="9">
    <source>
        <dbReference type="PROSITE-ProRule" id="PRU01211"/>
    </source>
</evidence>
<feature type="signal peptide" evidence="10">
    <location>
        <begin position="1"/>
        <end position="21"/>
    </location>
</feature>
<feature type="binding site" evidence="9">
    <location>
        <position position="190"/>
    </location>
    <ligand>
        <name>Zn(2+)</name>
        <dbReference type="ChEBI" id="CHEBI:29105"/>
        <note>catalytic</note>
    </ligand>
</feature>
<dbReference type="Pfam" id="PF01400">
    <property type="entry name" value="Astacin"/>
    <property type="match status" value="1"/>
</dbReference>
<keyword evidence="1 9" id="KW-0645">Protease</keyword>
<dbReference type="SMART" id="SM00235">
    <property type="entry name" value="ZnMc"/>
    <property type="match status" value="1"/>
</dbReference>
<dbReference type="Gene3D" id="2.60.120.290">
    <property type="entry name" value="Spermadhesin, CUB domain"/>
    <property type="match status" value="2"/>
</dbReference>
<dbReference type="PRINTS" id="PR00480">
    <property type="entry name" value="ASTACIN"/>
</dbReference>
<proteinExistence type="predicted"/>
<feature type="binding site" evidence="9">
    <location>
        <position position="194"/>
    </location>
    <ligand>
        <name>Zn(2+)</name>
        <dbReference type="ChEBI" id="CHEBI:29105"/>
        <note>catalytic</note>
    </ligand>
</feature>
<evidence type="ECO:0000256" key="1">
    <source>
        <dbReference type="ARBA" id="ARBA00022670"/>
    </source>
</evidence>
<dbReference type="PANTHER" id="PTHR10127:SF899">
    <property type="entry name" value="ASTACIN-LIKE METALLOENDOPEPTIDASE-RELATED"/>
    <property type="match status" value="1"/>
</dbReference>
<feature type="domain" description="CUB" evidence="11">
    <location>
        <begin position="295"/>
        <end position="407"/>
    </location>
</feature>
<dbReference type="PANTHER" id="PTHR10127">
    <property type="entry name" value="DISCOIDIN, CUB, EGF, LAMININ , AND ZINC METALLOPROTEASE DOMAIN CONTAINING"/>
    <property type="match status" value="1"/>
</dbReference>
<evidence type="ECO:0000256" key="2">
    <source>
        <dbReference type="ARBA" id="ARBA00022723"/>
    </source>
</evidence>
<evidence type="ECO:0000256" key="6">
    <source>
        <dbReference type="ARBA" id="ARBA00023049"/>
    </source>
</evidence>
<feature type="domain" description="Peptidase M12A" evidence="12">
    <location>
        <begin position="92"/>
        <end position="293"/>
    </location>
</feature>
<dbReference type="SUPFAM" id="SSF49854">
    <property type="entry name" value="Spermadhesin, CUB domain"/>
    <property type="match status" value="2"/>
</dbReference>
<keyword evidence="7" id="KW-1015">Disulfide bond</keyword>
<keyword evidence="6 9" id="KW-0482">Metalloprotease</keyword>
<evidence type="ECO:0000256" key="4">
    <source>
        <dbReference type="ARBA" id="ARBA00022801"/>
    </source>
</evidence>
<accession>A0AAV7U2R4</accession>
<dbReference type="InterPro" id="IPR024079">
    <property type="entry name" value="MetalloPept_cat_dom_sf"/>
</dbReference>
<dbReference type="GO" id="GO:0006508">
    <property type="term" value="P:proteolysis"/>
    <property type="evidence" value="ECO:0007669"/>
    <property type="project" value="UniProtKB-KW"/>
</dbReference>
<protein>
    <recommendedName>
        <fullName evidence="10">Metalloendopeptidase</fullName>
        <ecNumber evidence="10">3.4.24.-</ecNumber>
    </recommendedName>
</protein>
<evidence type="ECO:0000259" key="12">
    <source>
        <dbReference type="PROSITE" id="PS51864"/>
    </source>
</evidence>
<keyword evidence="4 9" id="KW-0378">Hydrolase</keyword>
<comment type="caution">
    <text evidence="8">Lacks conserved residue(s) required for the propagation of feature annotation.</text>
</comment>